<dbReference type="GeneID" id="93647953"/>
<dbReference type="EMBL" id="LTDL01000021">
    <property type="protein sequence ID" value="OAG31190.1"/>
    <property type="molecule type" value="Genomic_DNA"/>
</dbReference>
<reference evidence="6 7" key="1">
    <citation type="submission" date="2016-02" db="EMBL/GenBank/DDBJ databases">
        <title>Discovery of a natural microsporidian pathogen with a broad tissue tropism in Caenorhabditis elegans.</title>
        <authorList>
            <person name="Luallen R.J."/>
            <person name="Reinke A.W."/>
            <person name="Tong L."/>
            <person name="Botts M.R."/>
            <person name="Felix M.-A."/>
            <person name="Troemel E.R."/>
        </authorList>
    </citation>
    <scope>NUCLEOTIDE SEQUENCE [LARGE SCALE GENOMIC DNA]</scope>
    <source>
        <strain evidence="6 7">JUm2807</strain>
    </source>
</reference>
<protein>
    <recommendedName>
        <fullName evidence="4">tRNA pseudouridine synthase</fullName>
        <ecNumber evidence="4">5.4.99.12</ecNumber>
    </recommendedName>
</protein>
<dbReference type="GO" id="GO:0003723">
    <property type="term" value="F:RNA binding"/>
    <property type="evidence" value="ECO:0007669"/>
    <property type="project" value="InterPro"/>
</dbReference>
<keyword evidence="2 4" id="KW-0819">tRNA processing</keyword>
<dbReference type="GO" id="GO:0160147">
    <property type="term" value="F:tRNA pseudouridine(38-40) synthase activity"/>
    <property type="evidence" value="ECO:0007669"/>
    <property type="project" value="UniProtKB-EC"/>
</dbReference>
<evidence type="ECO:0000256" key="3">
    <source>
        <dbReference type="ARBA" id="ARBA00023235"/>
    </source>
</evidence>
<evidence type="ECO:0000256" key="2">
    <source>
        <dbReference type="ARBA" id="ARBA00022694"/>
    </source>
</evidence>
<feature type="domain" description="Pseudouridine synthase I TruA alpha/beta" evidence="5">
    <location>
        <begin position="158"/>
        <end position="284"/>
    </location>
</feature>
<comment type="catalytic activity">
    <reaction evidence="4">
        <text>uridine(38/39/40) in tRNA = pseudouridine(38/39/40) in tRNA</text>
        <dbReference type="Rhea" id="RHEA:22376"/>
        <dbReference type="Rhea" id="RHEA-COMP:10085"/>
        <dbReference type="Rhea" id="RHEA-COMP:10087"/>
        <dbReference type="ChEBI" id="CHEBI:65314"/>
        <dbReference type="ChEBI" id="CHEBI:65315"/>
        <dbReference type="EC" id="5.4.99.12"/>
    </reaction>
</comment>
<dbReference type="AlphaFoldDB" id="A0A177EIG0"/>
<dbReference type="InterPro" id="IPR020095">
    <property type="entry name" value="PsdUridine_synth_TruA_C"/>
</dbReference>
<gene>
    <name evidence="6" type="ORF">NEDG_01603</name>
</gene>
<dbReference type="SUPFAM" id="SSF55120">
    <property type="entry name" value="Pseudouridine synthase"/>
    <property type="match status" value="1"/>
</dbReference>
<evidence type="ECO:0000313" key="6">
    <source>
        <dbReference type="EMBL" id="OAG31190.1"/>
    </source>
</evidence>
<evidence type="ECO:0000256" key="1">
    <source>
        <dbReference type="ARBA" id="ARBA00009375"/>
    </source>
</evidence>
<dbReference type="GO" id="GO:0005634">
    <property type="term" value="C:nucleus"/>
    <property type="evidence" value="ECO:0007669"/>
    <property type="project" value="TreeGrafter"/>
</dbReference>
<dbReference type="OrthoDB" id="25767at2759"/>
<accession>A0A177EIG0</accession>
<dbReference type="InterPro" id="IPR001406">
    <property type="entry name" value="PsdUridine_synth_TruA"/>
</dbReference>
<evidence type="ECO:0000256" key="4">
    <source>
        <dbReference type="RuleBase" id="RU003792"/>
    </source>
</evidence>
<dbReference type="GO" id="GO:0031119">
    <property type="term" value="P:tRNA pseudouridine synthesis"/>
    <property type="evidence" value="ECO:0007669"/>
    <property type="project" value="TreeGrafter"/>
</dbReference>
<keyword evidence="7" id="KW-1185">Reference proteome</keyword>
<dbReference type="Gene3D" id="3.30.70.580">
    <property type="entry name" value="Pseudouridine synthase I, catalytic domain, N-terminal subdomain"/>
    <property type="match status" value="1"/>
</dbReference>
<dbReference type="EC" id="5.4.99.12" evidence="4"/>
<dbReference type="PANTHER" id="PTHR11142:SF5">
    <property type="entry name" value="TRNA PSEUDOURIDINE(38_39) SYNTHASE"/>
    <property type="match status" value="1"/>
</dbReference>
<dbReference type="STRING" id="1805483.A0A177EIG0"/>
<name>A0A177EIG0_9MICR</name>
<dbReference type="PANTHER" id="PTHR11142">
    <property type="entry name" value="PSEUDOURIDYLATE SYNTHASE"/>
    <property type="match status" value="1"/>
</dbReference>
<evidence type="ECO:0000313" key="7">
    <source>
        <dbReference type="Proteomes" id="UP000185944"/>
    </source>
</evidence>
<dbReference type="Gene3D" id="3.30.70.660">
    <property type="entry name" value="Pseudouridine synthase I, catalytic domain, C-terminal subdomain"/>
    <property type="match status" value="1"/>
</dbReference>
<dbReference type="InterPro" id="IPR020103">
    <property type="entry name" value="PsdUridine_synth_cat_dom_sf"/>
</dbReference>
<dbReference type="GO" id="GO:0005737">
    <property type="term" value="C:cytoplasm"/>
    <property type="evidence" value="ECO:0007669"/>
    <property type="project" value="TreeGrafter"/>
</dbReference>
<dbReference type="Proteomes" id="UP000185944">
    <property type="component" value="Unassembled WGS sequence"/>
</dbReference>
<dbReference type="GO" id="GO:1990481">
    <property type="term" value="P:mRNA pseudouridine synthesis"/>
    <property type="evidence" value="ECO:0007669"/>
    <property type="project" value="TreeGrafter"/>
</dbReference>
<dbReference type="Pfam" id="PF01416">
    <property type="entry name" value="PseudoU_synth_1"/>
    <property type="match status" value="1"/>
</dbReference>
<dbReference type="InterPro" id="IPR020094">
    <property type="entry name" value="TruA/RsuA/RluB/E/F_N"/>
</dbReference>
<keyword evidence="3 4" id="KW-0413">Isomerase</keyword>
<comment type="caution">
    <text evidence="6">The sequence shown here is derived from an EMBL/GenBank/DDBJ whole genome shotgun (WGS) entry which is preliminary data.</text>
</comment>
<sequence length="334" mass="37482">MRTSSNVLLKLSYVGRGYYGFAYQPGLSTIEYFLFRALTQAKMIQTEKQVTISDNEFIIPKEILNSATAAKYHKCGRTDAGVSAAAQYISLVLSPPTQTLSTPYPYDLILNQYLPPDIRVLGWMYVDDGVSARFSCEWREYEYYFAGEALDLERMRSAAKLLEGTHWLGRLSKPEKPASKARRLERKQLLSPDSEAAQDLVRTVDSILFEKQRSLAELGIDIFVMRIRARSFLHNQVRKTFGLLRLIGSGTSISIKNVLDMQSRGEKDIPLADSQPLVLARCAFRGVDLSAMRTTPSKRRSPRLLLAQTLVTGEVSARIGAEGCKDTPSPTRNK</sequence>
<proteinExistence type="inferred from homology"/>
<dbReference type="VEuPathDB" id="MicrosporidiaDB:NEDG_01603"/>
<organism evidence="6 7">
    <name type="scientific">Nematocida displodere</name>
    <dbReference type="NCBI Taxonomy" id="1805483"/>
    <lineage>
        <taxon>Eukaryota</taxon>
        <taxon>Fungi</taxon>
        <taxon>Fungi incertae sedis</taxon>
        <taxon>Microsporidia</taxon>
        <taxon>Nematocida</taxon>
    </lineage>
</organism>
<dbReference type="RefSeq" id="XP_067544911.1">
    <property type="nucleotide sequence ID" value="XM_067689021.1"/>
</dbReference>
<comment type="similarity">
    <text evidence="1 4">Belongs to the tRNA pseudouridine synthase TruA family.</text>
</comment>
<dbReference type="InterPro" id="IPR020097">
    <property type="entry name" value="PsdUridine_synth_TruA_a/b_dom"/>
</dbReference>
<evidence type="ECO:0000259" key="5">
    <source>
        <dbReference type="Pfam" id="PF01416"/>
    </source>
</evidence>